<evidence type="ECO:0000256" key="2">
    <source>
        <dbReference type="SAM" id="MobiDB-lite"/>
    </source>
</evidence>
<feature type="compositionally biased region" description="Low complexity" evidence="2">
    <location>
        <begin position="1"/>
        <end position="29"/>
    </location>
</feature>
<evidence type="ECO:0000313" key="5">
    <source>
        <dbReference type="Proteomes" id="UP001601422"/>
    </source>
</evidence>
<feature type="region of interest" description="Disordered" evidence="2">
    <location>
        <begin position="1"/>
        <end position="32"/>
    </location>
</feature>
<sequence length="221" mass="22475">MTGTAETTTTTTTSTTSTPSSAPAAGPDATDIRPLMASFPSGVSVVTALGADSAPRGMTCSSLASVALDPATLVVCLRTAGPTLRAALDSGHFALNLLHEEARTVSDLFASGSTDRFAHAEWRLPLGAAGPHLTEAALAVADCTVVHTVEIGDHTAVFGRVTRVTHTDGRSPLLYGRRRYARWSAAASGPAPEAEPAPARALPAPALAVPSPVEGEARVGS</sequence>
<reference evidence="4 5" key="1">
    <citation type="submission" date="2024-10" db="EMBL/GenBank/DDBJ databases">
        <title>The Natural Products Discovery Center: Release of the First 8490 Sequenced Strains for Exploring Actinobacteria Biosynthetic Diversity.</title>
        <authorList>
            <person name="Kalkreuter E."/>
            <person name="Kautsar S.A."/>
            <person name="Yang D."/>
            <person name="Bader C.D."/>
            <person name="Teijaro C.N."/>
            <person name="Fluegel L."/>
            <person name="Davis C.M."/>
            <person name="Simpson J.R."/>
            <person name="Lauterbach L."/>
            <person name="Steele A.D."/>
            <person name="Gui C."/>
            <person name="Meng S."/>
            <person name="Li G."/>
            <person name="Viehrig K."/>
            <person name="Ye F."/>
            <person name="Su P."/>
            <person name="Kiefer A.F."/>
            <person name="Nichols A."/>
            <person name="Cepeda A.J."/>
            <person name="Yan W."/>
            <person name="Fan B."/>
            <person name="Jiang Y."/>
            <person name="Adhikari A."/>
            <person name="Zheng C.-J."/>
            <person name="Schuster L."/>
            <person name="Cowan T.M."/>
            <person name="Smanski M.J."/>
            <person name="Chevrette M.G."/>
            <person name="De Carvalho L.P.S."/>
            <person name="Shen B."/>
        </authorList>
    </citation>
    <scope>NUCLEOTIDE SEQUENCE [LARGE SCALE GENOMIC DNA]</scope>
    <source>
        <strain evidence="4 5">NPDC005497</strain>
    </source>
</reference>
<dbReference type="InterPro" id="IPR012349">
    <property type="entry name" value="Split_barrel_FMN-bd"/>
</dbReference>
<organism evidence="4 5">
    <name type="scientific">Streptomyces tibetensis</name>
    <dbReference type="NCBI Taxonomy" id="2382123"/>
    <lineage>
        <taxon>Bacteria</taxon>
        <taxon>Bacillati</taxon>
        <taxon>Actinomycetota</taxon>
        <taxon>Actinomycetes</taxon>
        <taxon>Kitasatosporales</taxon>
        <taxon>Streptomycetaceae</taxon>
        <taxon>Streptomyces</taxon>
    </lineage>
</organism>
<evidence type="ECO:0000256" key="1">
    <source>
        <dbReference type="ARBA" id="ARBA00023002"/>
    </source>
</evidence>
<keyword evidence="1 4" id="KW-0560">Oxidoreductase</keyword>
<accession>A0ABW6N6D0</accession>
<name>A0ABW6N6D0_9ACTN</name>
<dbReference type="SMART" id="SM00903">
    <property type="entry name" value="Flavin_Reduct"/>
    <property type="match status" value="1"/>
</dbReference>
<dbReference type="EMBL" id="JBIAJP010000012">
    <property type="protein sequence ID" value="MFF0008162.1"/>
    <property type="molecule type" value="Genomic_DNA"/>
</dbReference>
<dbReference type="PANTHER" id="PTHR30466:SF1">
    <property type="entry name" value="FMN REDUCTASE (NADH) RUTF"/>
    <property type="match status" value="1"/>
</dbReference>
<gene>
    <name evidence="4" type="ORF">ACFYQT_32655</name>
</gene>
<feature type="domain" description="Flavin reductase like" evidence="3">
    <location>
        <begin position="36"/>
        <end position="182"/>
    </location>
</feature>
<dbReference type="EC" id="1.5.1.-" evidence="4"/>
<comment type="caution">
    <text evidence="4">The sequence shown here is derived from an EMBL/GenBank/DDBJ whole genome shotgun (WGS) entry which is preliminary data.</text>
</comment>
<keyword evidence="5" id="KW-1185">Reference proteome</keyword>
<dbReference type="PANTHER" id="PTHR30466">
    <property type="entry name" value="FLAVIN REDUCTASE"/>
    <property type="match status" value="1"/>
</dbReference>
<evidence type="ECO:0000313" key="4">
    <source>
        <dbReference type="EMBL" id="MFF0008162.1"/>
    </source>
</evidence>
<dbReference type="RefSeq" id="WP_389833684.1">
    <property type="nucleotide sequence ID" value="NZ_JBIAJP010000012.1"/>
</dbReference>
<dbReference type="Pfam" id="PF01613">
    <property type="entry name" value="Flavin_Reduct"/>
    <property type="match status" value="1"/>
</dbReference>
<proteinExistence type="predicted"/>
<dbReference type="InterPro" id="IPR050268">
    <property type="entry name" value="NADH-dep_flavin_reductase"/>
</dbReference>
<dbReference type="Proteomes" id="UP001601422">
    <property type="component" value="Unassembled WGS sequence"/>
</dbReference>
<dbReference type="InterPro" id="IPR002563">
    <property type="entry name" value="Flavin_Rdtase-like_dom"/>
</dbReference>
<evidence type="ECO:0000259" key="3">
    <source>
        <dbReference type="SMART" id="SM00903"/>
    </source>
</evidence>
<dbReference type="SUPFAM" id="SSF50475">
    <property type="entry name" value="FMN-binding split barrel"/>
    <property type="match status" value="1"/>
</dbReference>
<protein>
    <submittedName>
        <fullName evidence="4">Flavin reductase family protein</fullName>
        <ecNumber evidence="4">1.5.1.-</ecNumber>
    </submittedName>
</protein>
<dbReference type="GO" id="GO:0016491">
    <property type="term" value="F:oxidoreductase activity"/>
    <property type="evidence" value="ECO:0007669"/>
    <property type="project" value="UniProtKB-KW"/>
</dbReference>
<dbReference type="Gene3D" id="2.30.110.10">
    <property type="entry name" value="Electron Transport, Fmn-binding Protein, Chain A"/>
    <property type="match status" value="1"/>
</dbReference>